<dbReference type="CDD" id="cd12797">
    <property type="entry name" value="M23_peptidase"/>
    <property type="match status" value="1"/>
</dbReference>
<evidence type="ECO:0000256" key="1">
    <source>
        <dbReference type="SAM" id="MobiDB-lite"/>
    </source>
</evidence>
<dbReference type="Gene3D" id="2.70.70.10">
    <property type="entry name" value="Glucose Permease (Domain IIA)"/>
    <property type="match status" value="1"/>
</dbReference>
<keyword evidence="2" id="KW-1133">Transmembrane helix</keyword>
<feature type="region of interest" description="Disordered" evidence="1">
    <location>
        <begin position="229"/>
        <end position="271"/>
    </location>
</feature>
<dbReference type="InterPro" id="IPR016047">
    <property type="entry name" value="M23ase_b-sheet_dom"/>
</dbReference>
<dbReference type="Proteomes" id="UP000605259">
    <property type="component" value="Unassembled WGS sequence"/>
</dbReference>
<protein>
    <submittedName>
        <fullName evidence="4">Stage II sporulation protein Q</fullName>
    </submittedName>
</protein>
<organism evidence="4 5">
    <name type="scientific">Priestia taiwanensis</name>
    <dbReference type="NCBI Taxonomy" id="1347902"/>
    <lineage>
        <taxon>Bacteria</taxon>
        <taxon>Bacillati</taxon>
        <taxon>Bacillota</taxon>
        <taxon>Bacilli</taxon>
        <taxon>Bacillales</taxon>
        <taxon>Bacillaceae</taxon>
        <taxon>Priestia</taxon>
    </lineage>
</organism>
<dbReference type="InterPro" id="IPR011055">
    <property type="entry name" value="Dup_hybrid_motif"/>
</dbReference>
<evidence type="ECO:0000259" key="3">
    <source>
        <dbReference type="Pfam" id="PF01551"/>
    </source>
</evidence>
<dbReference type="AlphaFoldDB" id="A0A917EUE1"/>
<keyword evidence="2" id="KW-0472">Membrane</keyword>
<dbReference type="RefSeq" id="WP_188390121.1">
    <property type="nucleotide sequence ID" value="NZ_BMFK01000009.1"/>
</dbReference>
<evidence type="ECO:0000313" key="4">
    <source>
        <dbReference type="EMBL" id="GGE85194.1"/>
    </source>
</evidence>
<feature type="transmembrane region" description="Helical" evidence="2">
    <location>
        <begin position="23"/>
        <end position="43"/>
    </location>
</feature>
<accession>A0A917EUE1</accession>
<dbReference type="EMBL" id="BMFK01000009">
    <property type="protein sequence ID" value="GGE85194.1"/>
    <property type="molecule type" value="Genomic_DNA"/>
</dbReference>
<reference evidence="4" key="2">
    <citation type="submission" date="2020-09" db="EMBL/GenBank/DDBJ databases">
        <authorList>
            <person name="Sun Q."/>
            <person name="Zhou Y."/>
        </authorList>
    </citation>
    <scope>NUCLEOTIDE SEQUENCE</scope>
    <source>
        <strain evidence="4">CGMCC 1.12698</strain>
    </source>
</reference>
<reference evidence="4" key="1">
    <citation type="journal article" date="2014" name="Int. J. Syst. Evol. Microbiol.">
        <title>Complete genome sequence of Corynebacterium casei LMG S-19264T (=DSM 44701T), isolated from a smear-ripened cheese.</title>
        <authorList>
            <consortium name="US DOE Joint Genome Institute (JGI-PGF)"/>
            <person name="Walter F."/>
            <person name="Albersmeier A."/>
            <person name="Kalinowski J."/>
            <person name="Ruckert C."/>
        </authorList>
    </citation>
    <scope>NUCLEOTIDE SEQUENCE</scope>
    <source>
        <strain evidence="4">CGMCC 1.12698</strain>
    </source>
</reference>
<dbReference type="GO" id="GO:0004222">
    <property type="term" value="F:metalloendopeptidase activity"/>
    <property type="evidence" value="ECO:0007669"/>
    <property type="project" value="TreeGrafter"/>
</dbReference>
<dbReference type="PANTHER" id="PTHR21666:SF291">
    <property type="entry name" value="STAGE II SPORULATION PROTEIN Q"/>
    <property type="match status" value="1"/>
</dbReference>
<dbReference type="SUPFAM" id="SSF51261">
    <property type="entry name" value="Duplicated hybrid motif"/>
    <property type="match status" value="1"/>
</dbReference>
<feature type="region of interest" description="Disordered" evidence="1">
    <location>
        <begin position="52"/>
        <end position="74"/>
    </location>
</feature>
<sequence>MREEENKKPSRNKKVVKLLRKRWIFPALYLSSAAVIITGALLFQYATGDKTKQAEDPQTAQVEKENPATPVTKGAETVKMPVAAEDAVSIAKRFYRENASAAEQQAALVQYGNDFTANTGIDLVAKDKKVFDVVAALSGTVERADADPLLGNVVVVKHENGLTTSYQGLGNVEVAVGDKVKQGQVLGKAGQSTINKDLGLHVHFEIRQGGVALNPEDYFNKTTADIKVDAGKKEEVKDSKKPAEESKTPAADREKQDESKKPADEKKDPQN</sequence>
<feature type="domain" description="M23ase beta-sheet core" evidence="3">
    <location>
        <begin position="118"/>
        <end position="215"/>
    </location>
</feature>
<dbReference type="InterPro" id="IPR050570">
    <property type="entry name" value="Cell_wall_metabolism_enzyme"/>
</dbReference>
<evidence type="ECO:0000256" key="2">
    <source>
        <dbReference type="SAM" id="Phobius"/>
    </source>
</evidence>
<comment type="caution">
    <text evidence="4">The sequence shown here is derived from an EMBL/GenBank/DDBJ whole genome shotgun (WGS) entry which is preliminary data.</text>
</comment>
<proteinExistence type="predicted"/>
<keyword evidence="5" id="KW-1185">Reference proteome</keyword>
<name>A0A917EUE1_9BACI</name>
<dbReference type="PANTHER" id="PTHR21666">
    <property type="entry name" value="PEPTIDASE-RELATED"/>
    <property type="match status" value="1"/>
</dbReference>
<keyword evidence="2" id="KW-0812">Transmembrane</keyword>
<gene>
    <name evidence="4" type="primary">spoIIQ</name>
    <name evidence="4" type="ORF">GCM10007140_38340</name>
</gene>
<evidence type="ECO:0000313" key="5">
    <source>
        <dbReference type="Proteomes" id="UP000605259"/>
    </source>
</evidence>
<dbReference type="Pfam" id="PF01551">
    <property type="entry name" value="Peptidase_M23"/>
    <property type="match status" value="1"/>
</dbReference>